<dbReference type="KEGG" id="dpx:DAPPUDRAFT_122500"/>
<keyword evidence="1" id="KW-0175">Coiled coil</keyword>
<dbReference type="OrthoDB" id="102442at2759"/>
<proteinExistence type="predicted"/>
<name>E9I4E1_DAPPU</name>
<sequence>MGALDHPSFAIDWMGTQAIKRSSYFTMVSRLPHVHPRILALCNYFRLDGTANLKLTSLKPRKRSSSCKSVIISSKRYQLKSDMARANQENKVEDLEDQLKEQRSTAGAHNQELITACNNLSEFVLANSHMTNRIAEMEQNLETEHQMHASALQGEITRFLEEMVIQEQNYQDLMDSRKTALDKKLLVLSKLVAGEETR</sequence>
<dbReference type="AlphaFoldDB" id="E9I4E1"/>
<evidence type="ECO:0000256" key="1">
    <source>
        <dbReference type="SAM" id="Coils"/>
    </source>
</evidence>
<keyword evidence="3" id="KW-1185">Reference proteome</keyword>
<evidence type="ECO:0000313" key="3">
    <source>
        <dbReference type="Proteomes" id="UP000000305"/>
    </source>
</evidence>
<dbReference type="STRING" id="6669.E9I4E1"/>
<dbReference type="EMBL" id="GL735000">
    <property type="protein sequence ID" value="EFX61139.1"/>
    <property type="molecule type" value="Genomic_DNA"/>
</dbReference>
<feature type="coiled-coil region" evidence="1">
    <location>
        <begin position="85"/>
        <end position="112"/>
    </location>
</feature>
<gene>
    <name evidence="2" type="ORF">DAPPUDRAFT_122500</name>
</gene>
<dbReference type="InParanoid" id="E9I4E1"/>
<reference evidence="2 3" key="1">
    <citation type="journal article" date="2011" name="Science">
        <title>The ecoresponsive genome of Daphnia pulex.</title>
        <authorList>
            <person name="Colbourne J.K."/>
            <person name="Pfrender M.E."/>
            <person name="Gilbert D."/>
            <person name="Thomas W.K."/>
            <person name="Tucker A."/>
            <person name="Oakley T.H."/>
            <person name="Tokishita S."/>
            <person name="Aerts A."/>
            <person name="Arnold G.J."/>
            <person name="Basu M.K."/>
            <person name="Bauer D.J."/>
            <person name="Caceres C.E."/>
            <person name="Carmel L."/>
            <person name="Casola C."/>
            <person name="Choi J.H."/>
            <person name="Detter J.C."/>
            <person name="Dong Q."/>
            <person name="Dusheyko S."/>
            <person name="Eads B.D."/>
            <person name="Frohlich T."/>
            <person name="Geiler-Samerotte K.A."/>
            <person name="Gerlach D."/>
            <person name="Hatcher P."/>
            <person name="Jogdeo S."/>
            <person name="Krijgsveld J."/>
            <person name="Kriventseva E.V."/>
            <person name="Kultz D."/>
            <person name="Laforsch C."/>
            <person name="Lindquist E."/>
            <person name="Lopez J."/>
            <person name="Manak J.R."/>
            <person name="Muller J."/>
            <person name="Pangilinan J."/>
            <person name="Patwardhan R.P."/>
            <person name="Pitluck S."/>
            <person name="Pritham E.J."/>
            <person name="Rechtsteiner A."/>
            <person name="Rho M."/>
            <person name="Rogozin I.B."/>
            <person name="Sakarya O."/>
            <person name="Salamov A."/>
            <person name="Schaack S."/>
            <person name="Shapiro H."/>
            <person name="Shiga Y."/>
            <person name="Skalitzky C."/>
            <person name="Smith Z."/>
            <person name="Souvorov A."/>
            <person name="Sung W."/>
            <person name="Tang Z."/>
            <person name="Tsuchiya D."/>
            <person name="Tu H."/>
            <person name="Vos H."/>
            <person name="Wang M."/>
            <person name="Wolf Y.I."/>
            <person name="Yamagata H."/>
            <person name="Yamada T."/>
            <person name="Ye Y."/>
            <person name="Shaw J.R."/>
            <person name="Andrews J."/>
            <person name="Crease T.J."/>
            <person name="Tang H."/>
            <person name="Lucas S.M."/>
            <person name="Robertson H.M."/>
            <person name="Bork P."/>
            <person name="Koonin E.V."/>
            <person name="Zdobnov E.M."/>
            <person name="Grigoriev I.V."/>
            <person name="Lynch M."/>
            <person name="Boore J.L."/>
        </authorList>
    </citation>
    <scope>NUCLEOTIDE SEQUENCE [LARGE SCALE GENOMIC DNA]</scope>
</reference>
<accession>E9I4E1</accession>
<protein>
    <submittedName>
        <fullName evidence="2">Uncharacterized protein</fullName>
    </submittedName>
</protein>
<dbReference type="Gene3D" id="1.20.5.170">
    <property type="match status" value="1"/>
</dbReference>
<evidence type="ECO:0000313" key="2">
    <source>
        <dbReference type="EMBL" id="EFX61139.1"/>
    </source>
</evidence>
<dbReference type="Proteomes" id="UP000000305">
    <property type="component" value="Unassembled WGS sequence"/>
</dbReference>
<dbReference type="HOGENOM" id="CLU_1379398_0_0_1"/>
<organism evidence="2 3">
    <name type="scientific">Daphnia pulex</name>
    <name type="common">Water flea</name>
    <dbReference type="NCBI Taxonomy" id="6669"/>
    <lineage>
        <taxon>Eukaryota</taxon>
        <taxon>Metazoa</taxon>
        <taxon>Ecdysozoa</taxon>
        <taxon>Arthropoda</taxon>
        <taxon>Crustacea</taxon>
        <taxon>Branchiopoda</taxon>
        <taxon>Diplostraca</taxon>
        <taxon>Cladocera</taxon>
        <taxon>Anomopoda</taxon>
        <taxon>Daphniidae</taxon>
        <taxon>Daphnia</taxon>
    </lineage>
</organism>
<dbReference type="SUPFAM" id="SSF64593">
    <property type="entry name" value="Intermediate filament protein, coiled coil region"/>
    <property type="match status" value="1"/>
</dbReference>